<name>A0AAD3E261_9CHLO</name>
<proteinExistence type="predicted"/>
<feature type="non-terminal residue" evidence="2">
    <location>
        <position position="1"/>
    </location>
</feature>
<accession>A0AAD3E261</accession>
<gene>
    <name evidence="2" type="ORF">Agub_g13466</name>
</gene>
<organism evidence="2 3">
    <name type="scientific">Astrephomene gubernaculifera</name>
    <dbReference type="NCBI Taxonomy" id="47775"/>
    <lineage>
        <taxon>Eukaryota</taxon>
        <taxon>Viridiplantae</taxon>
        <taxon>Chlorophyta</taxon>
        <taxon>core chlorophytes</taxon>
        <taxon>Chlorophyceae</taxon>
        <taxon>CS clade</taxon>
        <taxon>Chlamydomonadales</taxon>
        <taxon>Astrephomenaceae</taxon>
        <taxon>Astrephomene</taxon>
    </lineage>
</organism>
<keyword evidence="3" id="KW-1185">Reference proteome</keyword>
<dbReference type="Proteomes" id="UP001054857">
    <property type="component" value="Unassembled WGS sequence"/>
</dbReference>
<evidence type="ECO:0000313" key="2">
    <source>
        <dbReference type="EMBL" id="GFR51117.1"/>
    </source>
</evidence>
<feature type="non-terminal residue" evidence="2">
    <location>
        <position position="105"/>
    </location>
</feature>
<evidence type="ECO:0000313" key="3">
    <source>
        <dbReference type="Proteomes" id="UP001054857"/>
    </source>
</evidence>
<dbReference type="AlphaFoldDB" id="A0AAD3E261"/>
<feature type="region of interest" description="Disordered" evidence="1">
    <location>
        <begin position="79"/>
        <end position="105"/>
    </location>
</feature>
<feature type="region of interest" description="Disordered" evidence="1">
    <location>
        <begin position="1"/>
        <end position="26"/>
    </location>
</feature>
<reference evidence="2 3" key="1">
    <citation type="journal article" date="2021" name="Sci. Rep.">
        <title>Genome sequencing of the multicellular alga Astrephomene provides insights into convergent evolution of germ-soma differentiation.</title>
        <authorList>
            <person name="Yamashita S."/>
            <person name="Yamamoto K."/>
            <person name="Matsuzaki R."/>
            <person name="Suzuki S."/>
            <person name="Yamaguchi H."/>
            <person name="Hirooka S."/>
            <person name="Minakuchi Y."/>
            <person name="Miyagishima S."/>
            <person name="Kawachi M."/>
            <person name="Toyoda A."/>
            <person name="Nozaki H."/>
        </authorList>
    </citation>
    <scope>NUCLEOTIDE SEQUENCE [LARGE SCALE GENOMIC DNA]</scope>
    <source>
        <strain evidence="2 3">NIES-4017</strain>
    </source>
</reference>
<evidence type="ECO:0000256" key="1">
    <source>
        <dbReference type="SAM" id="MobiDB-lite"/>
    </source>
</evidence>
<feature type="compositionally biased region" description="Gly residues" evidence="1">
    <location>
        <begin position="82"/>
        <end position="91"/>
    </location>
</feature>
<protein>
    <submittedName>
        <fullName evidence="2">Uncharacterized protein</fullName>
    </submittedName>
</protein>
<dbReference type="EMBL" id="BMAR01000046">
    <property type="protein sequence ID" value="GFR51117.1"/>
    <property type="molecule type" value="Genomic_DNA"/>
</dbReference>
<sequence>LYWAAPPDLRPRPAPRGPQQPPSHTLPFTNHIAALHAAYGKHVLLLDLLVGGAHRGAGLRLHDTLAQQAAMMNARLKEQAAAGGGGGGGGATSATSAAAAAAGGG</sequence>
<feature type="compositionally biased region" description="Pro residues" evidence="1">
    <location>
        <begin position="12"/>
        <end position="21"/>
    </location>
</feature>
<comment type="caution">
    <text evidence="2">The sequence shown here is derived from an EMBL/GenBank/DDBJ whole genome shotgun (WGS) entry which is preliminary data.</text>
</comment>
<feature type="compositionally biased region" description="Low complexity" evidence="1">
    <location>
        <begin position="92"/>
        <end position="105"/>
    </location>
</feature>